<evidence type="ECO:0000256" key="3">
    <source>
        <dbReference type="PROSITE-ProRule" id="PRU00289"/>
    </source>
</evidence>
<dbReference type="SUPFAM" id="SSF52540">
    <property type="entry name" value="P-loop containing nucleoside triphosphate hydrolases"/>
    <property type="match status" value="1"/>
</dbReference>
<dbReference type="PANTHER" id="PTHR22683">
    <property type="entry name" value="SPORULATION PROTEIN RELATED"/>
    <property type="match status" value="1"/>
</dbReference>
<dbReference type="Pfam" id="PF01580">
    <property type="entry name" value="FtsK_SpoIIIE"/>
    <property type="match status" value="1"/>
</dbReference>
<dbReference type="PROSITE" id="PS50901">
    <property type="entry name" value="FTSK"/>
    <property type="match status" value="1"/>
</dbReference>
<dbReference type="AlphaFoldDB" id="A0A8J3ENN7"/>
<name>A0A8J3ENN7_9BACL</name>
<gene>
    <name evidence="6" type="ORF">GCM10007096_29750</name>
</gene>
<feature type="region of interest" description="Disordered" evidence="4">
    <location>
        <begin position="353"/>
        <end position="394"/>
    </location>
</feature>
<feature type="compositionally biased region" description="Basic and acidic residues" evidence="4">
    <location>
        <begin position="355"/>
        <end position="367"/>
    </location>
</feature>
<dbReference type="InterPro" id="IPR002543">
    <property type="entry name" value="FtsK_dom"/>
</dbReference>
<accession>A0A8J3ENN7</accession>
<keyword evidence="2 3" id="KW-0067">ATP-binding</keyword>
<dbReference type="PANTHER" id="PTHR22683:SF1">
    <property type="entry name" value="TYPE VII SECRETION SYSTEM PROTEIN ESSC"/>
    <property type="match status" value="1"/>
</dbReference>
<feature type="domain" description="FtsK" evidence="5">
    <location>
        <begin position="127"/>
        <end position="306"/>
    </location>
</feature>
<dbReference type="EMBL" id="BMFV01000025">
    <property type="protein sequence ID" value="GGH85114.1"/>
    <property type="molecule type" value="Genomic_DNA"/>
</dbReference>
<keyword evidence="1 3" id="KW-0547">Nucleotide-binding</keyword>
<dbReference type="Gene3D" id="3.40.50.300">
    <property type="entry name" value="P-loop containing nucleotide triphosphate hydrolases"/>
    <property type="match status" value="1"/>
</dbReference>
<protein>
    <recommendedName>
        <fullName evidence="5">FtsK domain-containing protein</fullName>
    </recommendedName>
</protein>
<evidence type="ECO:0000313" key="6">
    <source>
        <dbReference type="EMBL" id="GGH85114.1"/>
    </source>
</evidence>
<proteinExistence type="predicted"/>
<evidence type="ECO:0000256" key="1">
    <source>
        <dbReference type="ARBA" id="ARBA00022741"/>
    </source>
</evidence>
<feature type="binding site" evidence="3">
    <location>
        <begin position="144"/>
        <end position="151"/>
    </location>
    <ligand>
        <name>ATP</name>
        <dbReference type="ChEBI" id="CHEBI:30616"/>
    </ligand>
</feature>
<dbReference type="InterPro" id="IPR027417">
    <property type="entry name" value="P-loop_NTPase"/>
</dbReference>
<evidence type="ECO:0000256" key="2">
    <source>
        <dbReference type="ARBA" id="ARBA00022840"/>
    </source>
</evidence>
<evidence type="ECO:0000256" key="4">
    <source>
        <dbReference type="SAM" id="MobiDB-lite"/>
    </source>
</evidence>
<reference evidence="6" key="2">
    <citation type="submission" date="2020-09" db="EMBL/GenBank/DDBJ databases">
        <authorList>
            <person name="Sun Q."/>
            <person name="Zhou Y."/>
        </authorList>
    </citation>
    <scope>NUCLEOTIDE SEQUENCE</scope>
    <source>
        <strain evidence="6">CGMCC 1.12777</strain>
    </source>
</reference>
<evidence type="ECO:0000259" key="5">
    <source>
        <dbReference type="PROSITE" id="PS50901"/>
    </source>
</evidence>
<sequence>MSVLDLLLGNRNKSKLKSAFKAAGLTRKIKRRGQAKDLEILPTIHSVRYLDKRTEFVFTLPNGVDPELVAKNDYVFKQYLGTQTEISGNLKRFVVNVYKGRMPSQFDYAYTDTDHRLPIICGINRVGELVTYDMALTPHLLITGETGAGKSTQLRSVITQLILSRGPDQLRLVLGDLKMSEFHVFRNLAHVEAVCYNAGELTKQLDWVDGELKKRGKLLNEHELTHISELPSPPPAIVVAIDEFALLREEKAVMRVVEDISAIGRALDVYLVLSQQRADKDVMNGRLKQNLTVRMAFRAADAINSRITIGSGEAAEISIEDRGRFYLKREQLEILQGPFLSVEKARALLKPYKRRGVDSSDSPHKGEYPVPTLNDPLGLLGDSPAGFAGGDDDA</sequence>
<organism evidence="6 7">
    <name type="scientific">Pullulanibacillus pueri</name>
    <dbReference type="NCBI Taxonomy" id="1437324"/>
    <lineage>
        <taxon>Bacteria</taxon>
        <taxon>Bacillati</taxon>
        <taxon>Bacillota</taxon>
        <taxon>Bacilli</taxon>
        <taxon>Bacillales</taxon>
        <taxon>Sporolactobacillaceae</taxon>
        <taxon>Pullulanibacillus</taxon>
    </lineage>
</organism>
<dbReference type="InterPro" id="IPR050206">
    <property type="entry name" value="FtsK/SpoIIIE/SftA"/>
</dbReference>
<reference evidence="6" key="1">
    <citation type="journal article" date="2014" name="Int. J. Syst. Evol. Microbiol.">
        <title>Complete genome sequence of Corynebacterium casei LMG S-19264T (=DSM 44701T), isolated from a smear-ripened cheese.</title>
        <authorList>
            <consortium name="US DOE Joint Genome Institute (JGI-PGF)"/>
            <person name="Walter F."/>
            <person name="Albersmeier A."/>
            <person name="Kalinowski J."/>
            <person name="Ruckert C."/>
        </authorList>
    </citation>
    <scope>NUCLEOTIDE SEQUENCE</scope>
    <source>
        <strain evidence="6">CGMCC 1.12777</strain>
    </source>
</reference>
<dbReference type="Proteomes" id="UP000656813">
    <property type="component" value="Unassembled WGS sequence"/>
</dbReference>
<dbReference type="RefSeq" id="WP_188498177.1">
    <property type="nucleotide sequence ID" value="NZ_BMFV01000025.1"/>
</dbReference>
<evidence type="ECO:0000313" key="7">
    <source>
        <dbReference type="Proteomes" id="UP000656813"/>
    </source>
</evidence>
<keyword evidence="7" id="KW-1185">Reference proteome</keyword>
<dbReference type="GO" id="GO:0005524">
    <property type="term" value="F:ATP binding"/>
    <property type="evidence" value="ECO:0007669"/>
    <property type="project" value="UniProtKB-UniRule"/>
</dbReference>
<dbReference type="GO" id="GO:0003677">
    <property type="term" value="F:DNA binding"/>
    <property type="evidence" value="ECO:0007669"/>
    <property type="project" value="InterPro"/>
</dbReference>
<comment type="caution">
    <text evidence="6">The sequence shown here is derived from an EMBL/GenBank/DDBJ whole genome shotgun (WGS) entry which is preliminary data.</text>
</comment>